<evidence type="ECO:0000256" key="2">
    <source>
        <dbReference type="ARBA" id="ARBA00022448"/>
    </source>
</evidence>
<organism evidence="14 15">
    <name type="scientific">Ignelater luminosus</name>
    <name type="common">Cucubano</name>
    <name type="synonym">Pyrophorus luminosus</name>
    <dbReference type="NCBI Taxonomy" id="2038154"/>
    <lineage>
        <taxon>Eukaryota</taxon>
        <taxon>Metazoa</taxon>
        <taxon>Ecdysozoa</taxon>
        <taxon>Arthropoda</taxon>
        <taxon>Hexapoda</taxon>
        <taxon>Insecta</taxon>
        <taxon>Pterygota</taxon>
        <taxon>Neoptera</taxon>
        <taxon>Endopterygota</taxon>
        <taxon>Coleoptera</taxon>
        <taxon>Polyphaga</taxon>
        <taxon>Elateriformia</taxon>
        <taxon>Elateroidea</taxon>
        <taxon>Elateridae</taxon>
        <taxon>Agrypninae</taxon>
        <taxon>Pyrophorini</taxon>
        <taxon>Ignelater</taxon>
    </lineage>
</organism>
<evidence type="ECO:0000256" key="7">
    <source>
        <dbReference type="ARBA" id="ARBA00023043"/>
    </source>
</evidence>
<dbReference type="PANTHER" id="PTHR47143">
    <property type="entry name" value="TRANSIENT RECEPTOR POTENTIAL CATION CHANNEL PROTEIN PAINLESS"/>
    <property type="match status" value="1"/>
</dbReference>
<keyword evidence="3" id="KW-0716">Sensory transduction</keyword>
<evidence type="ECO:0000256" key="8">
    <source>
        <dbReference type="ARBA" id="ARBA00023065"/>
    </source>
</evidence>
<evidence type="ECO:0000256" key="6">
    <source>
        <dbReference type="ARBA" id="ARBA00022989"/>
    </source>
</evidence>
<evidence type="ECO:0000259" key="13">
    <source>
        <dbReference type="Pfam" id="PF00520"/>
    </source>
</evidence>
<dbReference type="PANTHER" id="PTHR47143:SF4">
    <property type="entry name" value="TRANSIENT RECEPTOR POTENTIAL CATION CHANNEL PROTEIN PAINLESS"/>
    <property type="match status" value="1"/>
</dbReference>
<name>A0A8K0CL26_IGNLU</name>
<dbReference type="InterPro" id="IPR036770">
    <property type="entry name" value="Ankyrin_rpt-contain_sf"/>
</dbReference>
<dbReference type="Proteomes" id="UP000801492">
    <property type="component" value="Unassembled WGS sequence"/>
</dbReference>
<evidence type="ECO:0000256" key="11">
    <source>
        <dbReference type="PROSITE-ProRule" id="PRU00023"/>
    </source>
</evidence>
<keyword evidence="5" id="KW-0677">Repeat</keyword>
<dbReference type="InterPro" id="IPR002110">
    <property type="entry name" value="Ankyrin_rpt"/>
</dbReference>
<feature type="repeat" description="ANK" evidence="11">
    <location>
        <begin position="199"/>
        <end position="231"/>
    </location>
</feature>
<dbReference type="SMART" id="SM00248">
    <property type="entry name" value="ANK"/>
    <property type="match status" value="3"/>
</dbReference>
<dbReference type="Pfam" id="PF00520">
    <property type="entry name" value="Ion_trans"/>
    <property type="match status" value="1"/>
</dbReference>
<protein>
    <recommendedName>
        <fullName evidence="13">Ion transport domain-containing protein</fullName>
    </recommendedName>
</protein>
<keyword evidence="6 12" id="KW-1133">Transmembrane helix</keyword>
<dbReference type="SUPFAM" id="SSF48403">
    <property type="entry name" value="Ankyrin repeat"/>
    <property type="match status" value="1"/>
</dbReference>
<dbReference type="GO" id="GO:0034703">
    <property type="term" value="C:cation channel complex"/>
    <property type="evidence" value="ECO:0007669"/>
    <property type="project" value="UniProtKB-ARBA"/>
</dbReference>
<dbReference type="AlphaFoldDB" id="A0A8K0CL26"/>
<evidence type="ECO:0000256" key="1">
    <source>
        <dbReference type="ARBA" id="ARBA00004141"/>
    </source>
</evidence>
<feature type="transmembrane region" description="Helical" evidence="12">
    <location>
        <begin position="346"/>
        <end position="370"/>
    </location>
</feature>
<dbReference type="OrthoDB" id="2157354at2759"/>
<dbReference type="EMBL" id="VTPC01084626">
    <property type="protein sequence ID" value="KAF2887207.1"/>
    <property type="molecule type" value="Genomic_DNA"/>
</dbReference>
<keyword evidence="15" id="KW-1185">Reference proteome</keyword>
<dbReference type="InterPro" id="IPR052076">
    <property type="entry name" value="TRP_cation_channel"/>
</dbReference>
<evidence type="ECO:0000256" key="3">
    <source>
        <dbReference type="ARBA" id="ARBA00022606"/>
    </source>
</evidence>
<gene>
    <name evidence="14" type="ORF">ILUMI_18966</name>
</gene>
<feature type="transmembrane region" description="Helical" evidence="12">
    <location>
        <begin position="411"/>
        <end position="433"/>
    </location>
</feature>
<keyword evidence="10" id="KW-0407">Ion channel</keyword>
<keyword evidence="8" id="KW-0406">Ion transport</keyword>
<keyword evidence="7 11" id="KW-0040">ANK repeat</keyword>
<feature type="non-terminal residue" evidence="14">
    <location>
        <position position="1"/>
    </location>
</feature>
<feature type="transmembrane region" description="Helical" evidence="12">
    <location>
        <begin position="445"/>
        <end position="462"/>
    </location>
</feature>
<sequence length="705" mass="80732">RKKGYRDVVQIILHESKQEVDIESHKLRGKSAKDYIIENGFEDILESLPSKSGNNNDGINPSSELFNFLKEYNEDGFINCKYLADFVDSDDGMYTLLQSATKKGLATAVENLLNNGADPNRTTAKVKMPPIEIAAIEGYHEILALLLKHKKIDIPSDILMETLRNIDSEITHESVNHNLCYSLLMEHRDKLNVNTLDNYKNTALHFAARYGGPERTLELLRAGASMACRNKYGTLPIEDIDANTLETHLDECLEVHIENNINKENFIATYNYRTIMPPRRIKNEDKVNKNAHDAEAANKLIAEEMQQLASETQVISYISKSAELRHLLMHPVVTSFLYIKWHRIRWFFFTNLAFYIAFCLSLILYILVVYGGNQNNDEYQNINSILLGLLCVTFTLLLLRELFQIAVAPKIYFYSLENLLELTLIILTGIIIFHRSPTEALRKQVSAFAILLAAFELVILIGQHPKNVNKHSNVAYNTDVEDPKNSTSSEGDEQQFFIDPGISLFKTIVMLTGEFDASDIHFQVYPVTSHIIFMLFVFMIAIILFNLLNGLAVSDTQLIMSNSELVGHIARIEHIAYIESMLLGRILPSYRSITPGILVKRVCLFPYFLKDYRMMVYPNQQAKVILTNAEYSDGDSETCIAQFTSIYLDKHTNKRTKRLIKMKKEALEQKKKEQNIIEMQELLRKEQQIIMNKLDYIITNMSVKV</sequence>
<dbReference type="Pfam" id="PF00023">
    <property type="entry name" value="Ank"/>
    <property type="match status" value="1"/>
</dbReference>
<comment type="caution">
    <text evidence="14">The sequence shown here is derived from an EMBL/GenBank/DDBJ whole genome shotgun (WGS) entry which is preliminary data.</text>
</comment>
<dbReference type="GO" id="GO:0005216">
    <property type="term" value="F:monoatomic ion channel activity"/>
    <property type="evidence" value="ECO:0007669"/>
    <property type="project" value="InterPro"/>
</dbReference>
<evidence type="ECO:0000256" key="9">
    <source>
        <dbReference type="ARBA" id="ARBA00023136"/>
    </source>
</evidence>
<evidence type="ECO:0000256" key="12">
    <source>
        <dbReference type="SAM" id="Phobius"/>
    </source>
</evidence>
<keyword evidence="9 12" id="KW-0472">Membrane</keyword>
<feature type="domain" description="Ion transport" evidence="13">
    <location>
        <begin position="339"/>
        <end position="561"/>
    </location>
</feature>
<accession>A0A8K0CL26</accession>
<evidence type="ECO:0000256" key="10">
    <source>
        <dbReference type="ARBA" id="ARBA00023303"/>
    </source>
</evidence>
<proteinExistence type="predicted"/>
<evidence type="ECO:0000256" key="4">
    <source>
        <dbReference type="ARBA" id="ARBA00022692"/>
    </source>
</evidence>
<dbReference type="PROSITE" id="PS50088">
    <property type="entry name" value="ANK_REPEAT"/>
    <property type="match status" value="1"/>
</dbReference>
<evidence type="ECO:0000313" key="15">
    <source>
        <dbReference type="Proteomes" id="UP000801492"/>
    </source>
</evidence>
<dbReference type="InterPro" id="IPR005821">
    <property type="entry name" value="Ion_trans_dom"/>
</dbReference>
<evidence type="ECO:0000313" key="14">
    <source>
        <dbReference type="EMBL" id="KAF2887207.1"/>
    </source>
</evidence>
<keyword evidence="4 12" id="KW-0812">Transmembrane</keyword>
<comment type="subcellular location">
    <subcellularLocation>
        <location evidence="1">Membrane</location>
        <topology evidence="1">Multi-pass membrane protein</topology>
    </subcellularLocation>
</comment>
<feature type="transmembrane region" description="Helical" evidence="12">
    <location>
        <begin position="531"/>
        <end position="553"/>
    </location>
</feature>
<feature type="transmembrane region" description="Helical" evidence="12">
    <location>
        <begin position="382"/>
        <end position="399"/>
    </location>
</feature>
<reference evidence="14" key="1">
    <citation type="submission" date="2019-08" db="EMBL/GenBank/DDBJ databases">
        <title>The genome of the North American firefly Photinus pyralis.</title>
        <authorList>
            <consortium name="Photinus pyralis genome working group"/>
            <person name="Fallon T.R."/>
            <person name="Sander Lower S.E."/>
            <person name="Weng J.-K."/>
        </authorList>
    </citation>
    <scope>NUCLEOTIDE SEQUENCE</scope>
    <source>
        <strain evidence="14">TRF0915ILg1</strain>
        <tissue evidence="14">Whole body</tissue>
    </source>
</reference>
<evidence type="ECO:0000256" key="5">
    <source>
        <dbReference type="ARBA" id="ARBA00022737"/>
    </source>
</evidence>
<dbReference type="Gene3D" id="1.25.40.20">
    <property type="entry name" value="Ankyrin repeat-containing domain"/>
    <property type="match status" value="2"/>
</dbReference>
<keyword evidence="2" id="KW-0813">Transport</keyword>